<dbReference type="GO" id="GO:0005794">
    <property type="term" value="C:Golgi apparatus"/>
    <property type="evidence" value="ECO:0007669"/>
    <property type="project" value="TreeGrafter"/>
</dbReference>
<dbReference type="PANTHER" id="PTHR45711:SF9">
    <property type="entry name" value="ANION_PROTON EXCHANGE TRANSPORTER GEF1"/>
    <property type="match status" value="1"/>
</dbReference>
<keyword evidence="7 9" id="KW-0868">Chloride</keyword>
<dbReference type="GO" id="GO:0006878">
    <property type="term" value="P:intracellular copper ion homeostasis"/>
    <property type="evidence" value="ECO:0007669"/>
    <property type="project" value="TreeGrafter"/>
</dbReference>
<dbReference type="Pfam" id="PF00654">
    <property type="entry name" value="Voltage_CLC"/>
    <property type="match status" value="1"/>
</dbReference>
<evidence type="ECO:0000256" key="4">
    <source>
        <dbReference type="ARBA" id="ARBA00022989"/>
    </source>
</evidence>
<keyword evidence="4 9" id="KW-1133">Transmembrane helix</keyword>
<dbReference type="GO" id="GO:0000324">
    <property type="term" value="C:fungal-type vacuole"/>
    <property type="evidence" value="ECO:0007669"/>
    <property type="project" value="TreeGrafter"/>
</dbReference>
<evidence type="ECO:0000256" key="3">
    <source>
        <dbReference type="ARBA" id="ARBA00022692"/>
    </source>
</evidence>
<sequence length="723" mass="79986">MNRSENGPGPEVSQTRRYKEFSTIDWVEDGIRENREKRLELQRIRKSGLPKWRIQLSKLFFFSQEWITLAVIGICIGLIAGCLNIVTEWTADIKTGRCSIGLYLNRDFCCAGREHCEEWNEWGAWFLPVNYIVYILFSVLFGFCAAFLVYSFAPYAAGSGISEIKCIIAGFVMDGFLSARTLAIKSITLPLAIASGLSVGKEGPSVHYAVCVGYSIASNLVAFREHNAKMREVLIACSAAGVAVAFGSPMGGVLFAIEEMSNKFQLSSLWRSYFCCMVATGALAAVNAFRTGQLVLFSVRYDRSWHMFEIPFFVIIGLFGGLYGLFVIKWNLRAQAFRKRYLSNYAVEEATFLVAITAVICYFNRFLRIDMTESMQILFRECESQDDPLCSSSHRTGVIFSLTLAVIIRTLLVIISYGAKVPAGIFVPSMAIGALFGRLVGTLVQALHDHFPHASFFAKCPVDSPCITPGTYAFLGAAASLSGIMNLTITVVIIMFELTGALLYIVPAMIVVGVVRVVNDLIGGGKGGIADQAIWANGFPYLDNKEAHHFGDVKVEEAMVKTSTSVEPTEQLISLKLPVSKAEMTKALSADRSGFPVIDAYNYIIGYVTHMDLETFARLSEDSATLTEDNSIINKCPITVRPDLDLEMVIELFHNLGPSVILVEEEGVLKGLVTRKDVLRYMFGRSEGSSASQPNDEWAWDILQGAGSYVTSIAQRYRDFRQR</sequence>
<dbReference type="SUPFAM" id="SSF81340">
    <property type="entry name" value="Clc chloride channel"/>
    <property type="match status" value="1"/>
</dbReference>
<dbReference type="PRINTS" id="PR00762">
    <property type="entry name" value="CLCHANNEL"/>
</dbReference>
<dbReference type="InterPro" id="IPR014743">
    <property type="entry name" value="Cl-channel_core"/>
</dbReference>
<reference evidence="11" key="1">
    <citation type="submission" date="2014-02" db="EMBL/GenBank/DDBJ databases">
        <authorList>
            <person name="Genoscope - CEA"/>
        </authorList>
    </citation>
    <scope>NUCLEOTIDE SEQUENCE</scope>
    <source>
        <strain evidence="11">LS3</strain>
    </source>
</reference>
<comment type="subcellular location">
    <subcellularLocation>
        <location evidence="1 9">Membrane</location>
        <topology evidence="1 9">Multi-pass membrane protein</topology>
    </subcellularLocation>
</comment>
<dbReference type="GO" id="GO:0005769">
    <property type="term" value="C:early endosome"/>
    <property type="evidence" value="ECO:0007669"/>
    <property type="project" value="TreeGrafter"/>
</dbReference>
<feature type="transmembrane region" description="Helical" evidence="9">
    <location>
        <begin position="269"/>
        <end position="289"/>
    </location>
</feature>
<dbReference type="FunFam" id="1.10.3080.10:FF:000011">
    <property type="entry name" value="Chloride channel protein"/>
    <property type="match status" value="1"/>
</dbReference>
<evidence type="ECO:0000256" key="7">
    <source>
        <dbReference type="ARBA" id="ARBA00023214"/>
    </source>
</evidence>
<gene>
    <name evidence="11" type="ORF">GNLVRS02_ARAD1D30404g</name>
</gene>
<feature type="transmembrane region" description="Helical" evidence="9">
    <location>
        <begin position="501"/>
        <end position="518"/>
    </location>
</feature>
<dbReference type="InterPro" id="IPR046342">
    <property type="entry name" value="CBS_dom_sf"/>
</dbReference>
<protein>
    <recommendedName>
        <fullName evidence="9">Chloride channel protein</fullName>
    </recommendedName>
</protein>
<evidence type="ECO:0000256" key="9">
    <source>
        <dbReference type="RuleBase" id="RU361221"/>
    </source>
</evidence>
<feature type="transmembrane region" description="Helical" evidence="9">
    <location>
        <begin position="234"/>
        <end position="257"/>
    </location>
</feature>
<name>A0A060TGG8_BLAAD</name>
<keyword evidence="3 9" id="KW-0812">Transmembrane</keyword>
<keyword evidence="5 9" id="KW-0406">Ion transport</keyword>
<keyword evidence="8" id="KW-0129">CBS domain</keyword>
<dbReference type="CDD" id="cd03684">
    <property type="entry name" value="ClC_3_like"/>
    <property type="match status" value="1"/>
</dbReference>
<evidence type="ECO:0000313" key="11">
    <source>
        <dbReference type="EMBL" id="CDP38246.1"/>
    </source>
</evidence>
<feature type="transmembrane region" description="Helical" evidence="9">
    <location>
        <begin position="131"/>
        <end position="155"/>
    </location>
</feature>
<dbReference type="EMBL" id="HG937694">
    <property type="protein sequence ID" value="CDP38246.1"/>
    <property type="molecule type" value="Genomic_DNA"/>
</dbReference>
<evidence type="ECO:0000256" key="8">
    <source>
        <dbReference type="PROSITE-ProRule" id="PRU00703"/>
    </source>
</evidence>
<keyword evidence="2 9" id="KW-0813">Transport</keyword>
<feature type="domain" description="CBS" evidence="10">
    <location>
        <begin position="633"/>
        <end position="690"/>
    </location>
</feature>
<comment type="similarity">
    <text evidence="9">Belongs to the chloride channel (TC 2.A.49) family.</text>
</comment>
<accession>A0A060TGG8</accession>
<dbReference type="GO" id="GO:0005886">
    <property type="term" value="C:plasma membrane"/>
    <property type="evidence" value="ECO:0007669"/>
    <property type="project" value="TreeGrafter"/>
</dbReference>
<organism evidence="11">
    <name type="scientific">Blastobotrys adeninivorans</name>
    <name type="common">Yeast</name>
    <name type="synonym">Arxula adeninivorans</name>
    <dbReference type="NCBI Taxonomy" id="409370"/>
    <lineage>
        <taxon>Eukaryota</taxon>
        <taxon>Fungi</taxon>
        <taxon>Dikarya</taxon>
        <taxon>Ascomycota</taxon>
        <taxon>Saccharomycotina</taxon>
        <taxon>Dipodascomycetes</taxon>
        <taxon>Dipodascales</taxon>
        <taxon>Trichomonascaceae</taxon>
        <taxon>Blastobotrys</taxon>
    </lineage>
</organism>
<dbReference type="PhylomeDB" id="A0A060TGG8"/>
<reference evidence="11" key="2">
    <citation type="submission" date="2014-06" db="EMBL/GenBank/DDBJ databases">
        <title>The complete genome of Blastobotrys (Arxula) adeninivorans LS3 - a yeast of biotechnological interest.</title>
        <authorList>
            <person name="Kunze G."/>
            <person name="Gaillardin C."/>
            <person name="Czernicka M."/>
            <person name="Durrens P."/>
            <person name="Martin T."/>
            <person name="Boer E."/>
            <person name="Gabaldon T."/>
            <person name="Cruz J."/>
            <person name="Talla E."/>
            <person name="Marck C."/>
            <person name="Goffeau A."/>
            <person name="Barbe V."/>
            <person name="Baret P."/>
            <person name="Baronian K."/>
            <person name="Beier S."/>
            <person name="Bleykasten C."/>
            <person name="Bode R."/>
            <person name="Casaregola S."/>
            <person name="Despons L."/>
            <person name="Fairhead C."/>
            <person name="Giersberg M."/>
            <person name="Gierski P."/>
            <person name="Hahnel U."/>
            <person name="Hartmann A."/>
            <person name="Jankowska D."/>
            <person name="Jubin C."/>
            <person name="Jung P."/>
            <person name="Lafontaine I."/>
            <person name="Leh-Louis V."/>
            <person name="Lemaire M."/>
            <person name="Marcet-Houben M."/>
            <person name="Mascher M."/>
            <person name="Morel G."/>
            <person name="Richard G.-F."/>
            <person name="Riechen J."/>
            <person name="Sacerdot C."/>
            <person name="Sarkar A."/>
            <person name="Savel G."/>
            <person name="Schacherer J."/>
            <person name="Sherman D."/>
            <person name="Straub M.-L."/>
            <person name="Stein N."/>
            <person name="Thierry A."/>
            <person name="Trautwein-Schult A."/>
            <person name="Westhof E."/>
            <person name="Worch S."/>
            <person name="Dujon B."/>
            <person name="Souciet J.-L."/>
            <person name="Wincker P."/>
            <person name="Scholz U."/>
            <person name="Neuveglise N."/>
        </authorList>
    </citation>
    <scope>NUCLEOTIDE SEQUENCE</scope>
    <source>
        <strain evidence="11">LS3</strain>
    </source>
</reference>
<dbReference type="GO" id="GO:0006879">
    <property type="term" value="P:intracellular iron ion homeostasis"/>
    <property type="evidence" value="ECO:0007669"/>
    <property type="project" value="TreeGrafter"/>
</dbReference>
<feature type="transmembrane region" description="Helical" evidence="9">
    <location>
        <begin position="66"/>
        <end position="86"/>
    </location>
</feature>
<proteinExistence type="inferred from homology"/>
<feature type="transmembrane region" description="Helical" evidence="9">
    <location>
        <begin position="398"/>
        <end position="419"/>
    </location>
</feature>
<dbReference type="GO" id="GO:0005783">
    <property type="term" value="C:endoplasmic reticulum"/>
    <property type="evidence" value="ECO:0007669"/>
    <property type="project" value="TreeGrafter"/>
</dbReference>
<feature type="transmembrane region" description="Helical" evidence="9">
    <location>
        <begin position="472"/>
        <end position="495"/>
    </location>
</feature>
<feature type="transmembrane region" description="Helical" evidence="9">
    <location>
        <begin position="350"/>
        <end position="367"/>
    </location>
</feature>
<dbReference type="PANTHER" id="PTHR45711">
    <property type="entry name" value="CHLORIDE CHANNEL PROTEIN"/>
    <property type="match status" value="1"/>
</dbReference>
<dbReference type="InterPro" id="IPR001807">
    <property type="entry name" value="ClC"/>
</dbReference>
<dbReference type="SUPFAM" id="SSF54631">
    <property type="entry name" value="CBS-domain pair"/>
    <property type="match status" value="1"/>
</dbReference>
<dbReference type="PROSITE" id="PS51371">
    <property type="entry name" value="CBS"/>
    <property type="match status" value="1"/>
</dbReference>
<dbReference type="Gene3D" id="1.10.3080.10">
    <property type="entry name" value="Clc chloride channel"/>
    <property type="match status" value="1"/>
</dbReference>
<evidence type="ECO:0000256" key="2">
    <source>
        <dbReference type="ARBA" id="ARBA00022448"/>
    </source>
</evidence>
<evidence type="ECO:0000256" key="6">
    <source>
        <dbReference type="ARBA" id="ARBA00023136"/>
    </source>
</evidence>
<dbReference type="AlphaFoldDB" id="A0A060TGG8"/>
<keyword evidence="6 9" id="KW-0472">Membrane</keyword>
<feature type="transmembrane region" description="Helical" evidence="9">
    <location>
        <begin position="425"/>
        <end position="447"/>
    </location>
</feature>
<dbReference type="InterPro" id="IPR000644">
    <property type="entry name" value="CBS_dom"/>
</dbReference>
<dbReference type="GO" id="GO:0005247">
    <property type="term" value="F:voltage-gated chloride channel activity"/>
    <property type="evidence" value="ECO:0007669"/>
    <property type="project" value="TreeGrafter"/>
</dbReference>
<evidence type="ECO:0000259" key="10">
    <source>
        <dbReference type="PROSITE" id="PS51371"/>
    </source>
</evidence>
<dbReference type="Pfam" id="PF00571">
    <property type="entry name" value="CBS"/>
    <property type="match status" value="1"/>
</dbReference>
<evidence type="ECO:0000256" key="5">
    <source>
        <dbReference type="ARBA" id="ARBA00023065"/>
    </source>
</evidence>
<feature type="transmembrane region" description="Helical" evidence="9">
    <location>
        <begin position="310"/>
        <end position="330"/>
    </location>
</feature>
<evidence type="ECO:0000256" key="1">
    <source>
        <dbReference type="ARBA" id="ARBA00004141"/>
    </source>
</evidence>
<dbReference type="Gene3D" id="3.10.580.10">
    <property type="entry name" value="CBS-domain"/>
    <property type="match status" value="1"/>
</dbReference>